<dbReference type="Pfam" id="PF01722">
    <property type="entry name" value="BolA"/>
    <property type="match status" value="1"/>
</dbReference>
<gene>
    <name evidence="2" type="ORF">EV679_0935</name>
</gene>
<proteinExistence type="inferred from homology"/>
<dbReference type="Proteomes" id="UP000292039">
    <property type="component" value="Unassembled WGS sequence"/>
</dbReference>
<dbReference type="EMBL" id="SGWZ01000001">
    <property type="protein sequence ID" value="RZS73731.1"/>
    <property type="molecule type" value="Genomic_DNA"/>
</dbReference>
<evidence type="ECO:0000313" key="2">
    <source>
        <dbReference type="EMBL" id="RZS73731.1"/>
    </source>
</evidence>
<dbReference type="InterPro" id="IPR002634">
    <property type="entry name" value="BolA"/>
</dbReference>
<dbReference type="SUPFAM" id="SSF82657">
    <property type="entry name" value="BolA-like"/>
    <property type="match status" value="1"/>
</dbReference>
<comment type="caution">
    <text evidence="2">The sequence shown here is derived from an EMBL/GenBank/DDBJ whole genome shotgun (WGS) entry which is preliminary data.</text>
</comment>
<accession>A0A4Q7MXD3</accession>
<dbReference type="RefSeq" id="WP_253099675.1">
    <property type="nucleotide sequence ID" value="NZ_CBCSEB010000002.1"/>
</dbReference>
<comment type="similarity">
    <text evidence="1">Belongs to the BolA/IbaG family.</text>
</comment>
<dbReference type="Gene3D" id="3.30.300.90">
    <property type="entry name" value="BolA-like"/>
    <property type="match status" value="1"/>
</dbReference>
<evidence type="ECO:0000256" key="1">
    <source>
        <dbReference type="RuleBase" id="RU003860"/>
    </source>
</evidence>
<reference evidence="2 3" key="1">
    <citation type="submission" date="2019-02" db="EMBL/GenBank/DDBJ databases">
        <title>Genomic Encyclopedia of Type Strains, Phase IV (KMG-IV): sequencing the most valuable type-strain genomes for metagenomic binning, comparative biology and taxonomic classification.</title>
        <authorList>
            <person name="Goeker M."/>
        </authorList>
    </citation>
    <scope>NUCLEOTIDE SEQUENCE [LARGE SCALE GENOMIC DNA]</scope>
    <source>
        <strain evidence="2 3">DSM 16618</strain>
    </source>
</reference>
<dbReference type="PANTHER" id="PTHR46230">
    <property type="match status" value="1"/>
</dbReference>
<protein>
    <submittedName>
        <fullName evidence="2">BolA protein</fullName>
    </submittedName>
</protein>
<dbReference type="PANTHER" id="PTHR46230:SF7">
    <property type="entry name" value="BOLA-LIKE PROTEIN 1"/>
    <property type="match status" value="1"/>
</dbReference>
<dbReference type="GO" id="GO:0016226">
    <property type="term" value="P:iron-sulfur cluster assembly"/>
    <property type="evidence" value="ECO:0007669"/>
    <property type="project" value="TreeGrafter"/>
</dbReference>
<evidence type="ECO:0000313" key="3">
    <source>
        <dbReference type="Proteomes" id="UP000292039"/>
    </source>
</evidence>
<name>A0A4Q7MXD3_9BURK</name>
<dbReference type="GeneID" id="99727566"/>
<dbReference type="PIRSF" id="PIRSF003113">
    <property type="entry name" value="BolA"/>
    <property type="match status" value="1"/>
</dbReference>
<dbReference type="AlphaFoldDB" id="A0A4Q7MXD3"/>
<organism evidence="2 3">
    <name type="scientific">Kerstersia gyiorum</name>
    <dbReference type="NCBI Taxonomy" id="206506"/>
    <lineage>
        <taxon>Bacteria</taxon>
        <taxon>Pseudomonadati</taxon>
        <taxon>Pseudomonadota</taxon>
        <taxon>Betaproteobacteria</taxon>
        <taxon>Burkholderiales</taxon>
        <taxon>Alcaligenaceae</taxon>
        <taxon>Kerstersia</taxon>
    </lineage>
</organism>
<dbReference type="InterPro" id="IPR036065">
    <property type="entry name" value="BolA-like_sf"/>
</dbReference>
<sequence>MTRIIEMADFETLQAVLTERLQELHPSSLVILDESHLHAGHAGAQGGAKHLRVKIAAAGFTGLSHVARHRLVYDRLRDLIPHPIHALALETQAS</sequence>